<organism evidence="1 2">
    <name type="scientific">Brachionus plicatilis</name>
    <name type="common">Marine rotifer</name>
    <name type="synonym">Brachionus muelleri</name>
    <dbReference type="NCBI Taxonomy" id="10195"/>
    <lineage>
        <taxon>Eukaryota</taxon>
        <taxon>Metazoa</taxon>
        <taxon>Spiralia</taxon>
        <taxon>Gnathifera</taxon>
        <taxon>Rotifera</taxon>
        <taxon>Eurotatoria</taxon>
        <taxon>Monogononta</taxon>
        <taxon>Pseudotrocha</taxon>
        <taxon>Ploima</taxon>
        <taxon>Brachionidae</taxon>
        <taxon>Brachionus</taxon>
    </lineage>
</organism>
<accession>A0A3M7T7X8</accession>
<reference evidence="1 2" key="1">
    <citation type="journal article" date="2018" name="Sci. Rep.">
        <title>Genomic signatures of local adaptation to the degree of environmental predictability in rotifers.</title>
        <authorList>
            <person name="Franch-Gras L."/>
            <person name="Hahn C."/>
            <person name="Garcia-Roger E.M."/>
            <person name="Carmona M.J."/>
            <person name="Serra M."/>
            <person name="Gomez A."/>
        </authorList>
    </citation>
    <scope>NUCLEOTIDE SEQUENCE [LARGE SCALE GENOMIC DNA]</scope>
    <source>
        <strain evidence="1">HYR1</strain>
    </source>
</reference>
<evidence type="ECO:0000313" key="1">
    <source>
        <dbReference type="EMBL" id="RNA44174.1"/>
    </source>
</evidence>
<evidence type="ECO:0000313" key="2">
    <source>
        <dbReference type="Proteomes" id="UP000276133"/>
    </source>
</evidence>
<protein>
    <submittedName>
        <fullName evidence="1">Uncharacterized protein</fullName>
    </submittedName>
</protein>
<dbReference type="AlphaFoldDB" id="A0A3M7T7X8"/>
<keyword evidence="2" id="KW-1185">Reference proteome</keyword>
<comment type="caution">
    <text evidence="1">The sequence shown here is derived from an EMBL/GenBank/DDBJ whole genome shotgun (WGS) entry which is preliminary data.</text>
</comment>
<sequence>MCLSVKFTWPFETHPIATSLPSIPPFGLKPNPTQPFVLQCSSTITSESVPSHTDSLQWVGNPELAQLASRDIQKDRLFEIEVQLGSLGLCLEEQIHQCSRFDLLRQKQWSSARRVVLAERVQRNPVEVRIVNH</sequence>
<gene>
    <name evidence="1" type="ORF">BpHYR1_027216</name>
</gene>
<name>A0A3M7T7X8_BRAPC</name>
<proteinExistence type="predicted"/>
<dbReference type="Proteomes" id="UP000276133">
    <property type="component" value="Unassembled WGS sequence"/>
</dbReference>
<dbReference type="EMBL" id="REGN01000143">
    <property type="protein sequence ID" value="RNA44174.1"/>
    <property type="molecule type" value="Genomic_DNA"/>
</dbReference>